<evidence type="ECO:0000256" key="3">
    <source>
        <dbReference type="ARBA" id="ARBA00023125"/>
    </source>
</evidence>
<dbReference type="RefSeq" id="WP_007058970.1">
    <property type="nucleotide sequence ID" value="NZ_ACVI01000001.1"/>
</dbReference>
<evidence type="ECO:0000256" key="2">
    <source>
        <dbReference type="ARBA" id="ARBA00023015"/>
    </source>
</evidence>
<dbReference type="PANTHER" id="PTHR30346:SF28">
    <property type="entry name" value="HTH-TYPE TRANSCRIPTIONAL REGULATOR CYNR"/>
    <property type="match status" value="1"/>
</dbReference>
<dbReference type="KEGG" id="cck:Ccar_02890"/>
<evidence type="ECO:0000259" key="6">
    <source>
        <dbReference type="PROSITE" id="PS50931"/>
    </source>
</evidence>
<keyword evidence="5" id="KW-1133">Transmembrane helix</keyword>
<dbReference type="Gene3D" id="3.40.190.290">
    <property type="match status" value="1"/>
</dbReference>
<accession>C6PMR8</accession>
<dbReference type="GO" id="GO:0032993">
    <property type="term" value="C:protein-DNA complex"/>
    <property type="evidence" value="ECO:0007669"/>
    <property type="project" value="TreeGrafter"/>
</dbReference>
<keyword evidence="8" id="KW-1185">Reference proteome</keyword>
<protein>
    <submittedName>
        <fullName evidence="7">Transcriptional regulator, LysR family</fullName>
    </submittedName>
</protein>
<comment type="caution">
    <text evidence="7">The sequence shown here is derived from an EMBL/GenBank/DDBJ whole genome shotgun (WGS) entry which is preliminary data.</text>
</comment>
<gene>
    <name evidence="7" type="ORF">CcarbDRAFT_0085</name>
</gene>
<dbReference type="PROSITE" id="PS50931">
    <property type="entry name" value="HTH_LYSR"/>
    <property type="match status" value="1"/>
</dbReference>
<dbReference type="InterPro" id="IPR036390">
    <property type="entry name" value="WH_DNA-bd_sf"/>
</dbReference>
<keyword evidence="4" id="KW-0804">Transcription</keyword>
<dbReference type="InterPro" id="IPR036388">
    <property type="entry name" value="WH-like_DNA-bd_sf"/>
</dbReference>
<dbReference type="PATRIC" id="fig|536227.13.peg.610"/>
<dbReference type="PRINTS" id="PR00039">
    <property type="entry name" value="HTHLYSR"/>
</dbReference>
<dbReference type="PANTHER" id="PTHR30346">
    <property type="entry name" value="TRANSCRIPTIONAL DUAL REGULATOR HCAR-RELATED"/>
    <property type="match status" value="1"/>
</dbReference>
<feature type="transmembrane region" description="Helical" evidence="5">
    <location>
        <begin position="93"/>
        <end position="113"/>
    </location>
</feature>
<reference evidence="7 8" key="1">
    <citation type="submission" date="2009-06" db="EMBL/GenBank/DDBJ databases">
        <title>The draft genome of Clostridium carboxidivorans P7.</title>
        <authorList>
            <consortium name="US DOE Joint Genome Institute (JGI-PGF)"/>
            <person name="Lucas S."/>
            <person name="Copeland A."/>
            <person name="Lapidus A."/>
            <person name="Glavina del Rio T."/>
            <person name="Tice H."/>
            <person name="Bruce D."/>
            <person name="Goodwin L."/>
            <person name="Pitluck S."/>
            <person name="Larimer F."/>
            <person name="Land M.L."/>
            <person name="Hauser L."/>
            <person name="Hemme C.L."/>
        </authorList>
    </citation>
    <scope>NUCLEOTIDE SEQUENCE [LARGE SCALE GENOMIC DNA]</scope>
    <source>
        <strain evidence="7 8">P7</strain>
    </source>
</reference>
<comment type="similarity">
    <text evidence="1">Belongs to the LysR transcriptional regulatory family.</text>
</comment>
<dbReference type="GO" id="GO:0003700">
    <property type="term" value="F:DNA-binding transcription factor activity"/>
    <property type="evidence" value="ECO:0007669"/>
    <property type="project" value="InterPro"/>
</dbReference>
<dbReference type="InterPro" id="IPR000847">
    <property type="entry name" value="LysR_HTH_N"/>
</dbReference>
<dbReference type="AlphaFoldDB" id="C6PMR8"/>
<organism evidence="7 8">
    <name type="scientific">Clostridium carboxidivorans P7</name>
    <dbReference type="NCBI Taxonomy" id="536227"/>
    <lineage>
        <taxon>Bacteria</taxon>
        <taxon>Bacillati</taxon>
        <taxon>Bacillota</taxon>
        <taxon>Clostridia</taxon>
        <taxon>Eubacteriales</taxon>
        <taxon>Clostridiaceae</taxon>
        <taxon>Clostridium</taxon>
    </lineage>
</organism>
<proteinExistence type="inferred from homology"/>
<dbReference type="EMBL" id="ACVI01000001">
    <property type="protein sequence ID" value="EET89496.1"/>
    <property type="molecule type" value="Genomic_DNA"/>
</dbReference>
<keyword evidence="2" id="KW-0805">Transcription regulation</keyword>
<dbReference type="Pfam" id="PF00126">
    <property type="entry name" value="HTH_1"/>
    <property type="match status" value="1"/>
</dbReference>
<dbReference type="CDD" id="cd05466">
    <property type="entry name" value="PBP2_LTTR_substrate"/>
    <property type="match status" value="1"/>
</dbReference>
<dbReference type="Pfam" id="PF03466">
    <property type="entry name" value="LysR_substrate"/>
    <property type="match status" value="1"/>
</dbReference>
<dbReference type="Gene3D" id="1.10.10.10">
    <property type="entry name" value="Winged helix-like DNA-binding domain superfamily/Winged helix DNA-binding domain"/>
    <property type="match status" value="1"/>
</dbReference>
<evidence type="ECO:0000313" key="7">
    <source>
        <dbReference type="EMBL" id="EET89496.1"/>
    </source>
</evidence>
<dbReference type="Proteomes" id="UP000004198">
    <property type="component" value="Unassembled WGS sequence"/>
</dbReference>
<evidence type="ECO:0000256" key="5">
    <source>
        <dbReference type="SAM" id="Phobius"/>
    </source>
</evidence>
<dbReference type="SUPFAM" id="SSF53850">
    <property type="entry name" value="Periplasmic binding protein-like II"/>
    <property type="match status" value="1"/>
</dbReference>
<feature type="domain" description="HTH lysR-type" evidence="6">
    <location>
        <begin position="1"/>
        <end position="58"/>
    </location>
</feature>
<dbReference type="GO" id="GO:0003677">
    <property type="term" value="F:DNA binding"/>
    <property type="evidence" value="ECO:0007669"/>
    <property type="project" value="UniProtKB-KW"/>
</dbReference>
<name>C6PMR8_9CLOT</name>
<evidence type="ECO:0000256" key="1">
    <source>
        <dbReference type="ARBA" id="ARBA00009437"/>
    </source>
</evidence>
<keyword evidence="5" id="KW-0812">Transmembrane</keyword>
<dbReference type="STRING" id="536227.Ccar_02890"/>
<keyword evidence="3" id="KW-0238">DNA-binding</keyword>
<evidence type="ECO:0000256" key="4">
    <source>
        <dbReference type="ARBA" id="ARBA00023163"/>
    </source>
</evidence>
<dbReference type="FunFam" id="1.10.10.10:FF:000001">
    <property type="entry name" value="LysR family transcriptional regulator"/>
    <property type="match status" value="1"/>
</dbReference>
<evidence type="ECO:0000313" key="8">
    <source>
        <dbReference type="Proteomes" id="UP000004198"/>
    </source>
</evidence>
<dbReference type="OrthoDB" id="1652954at2"/>
<dbReference type="SUPFAM" id="SSF46785">
    <property type="entry name" value="Winged helix' DNA-binding domain"/>
    <property type="match status" value="1"/>
</dbReference>
<dbReference type="eggNOG" id="COG0583">
    <property type="taxonomic scope" value="Bacteria"/>
</dbReference>
<dbReference type="InterPro" id="IPR005119">
    <property type="entry name" value="LysR_subst-bd"/>
</dbReference>
<sequence>MNIDTLKYVLALAEYQSYSKAAEEMHISQSSLSKQISKLEGELGVKLFDRTTRHICLTVAGSEFLRHAAKILNDIDEAEKAMQEYCIIQRGELVIGTIPVICYFGLASLIVSFQKKYPGIKLKLKEAETKLLIQLRKNLKIDAAFVTFTDDTELNSTFELFPIITDHIVLVTPQFHPLAAYKSVDFKDIANEKFVSMTNNSLATEIFINACKKAGFTPDIVYESDHIDMIVGFVSGGLGVSLLTSQIAKKFTKGNNIKIVNLNEKINITIALAIPKENNLTPGIRTFKKYTLEWFKK</sequence>
<keyword evidence="5" id="KW-0472">Membrane</keyword>